<evidence type="ECO:0000313" key="2">
    <source>
        <dbReference type="EMBL" id="KKK48529.1"/>
    </source>
</evidence>
<dbReference type="Gene3D" id="3.90.1200.10">
    <property type="match status" value="1"/>
</dbReference>
<feature type="domain" description="Aminoglycoside phosphotransferase" evidence="1">
    <location>
        <begin position="140"/>
        <end position="190"/>
    </location>
</feature>
<sequence length="284" mass="32930">VFIDNKKVVKYFSNSNKSIARIDRTKYLNGTVPKVTYMNDNMYSHEFVDGELLSDVTDSKVFTSFLNFCNDRFFSKRFKKDTAFLSNCKLMYETKTRKRVVGFAGSALDGIEKINDISVPKIKVLLNNIDWNRVYDIAIPVLFHGDLQPGNILYNNAENSFTLIDWRESFGSSLEVGDIYYDLSKLYHASIIGNQTVKDNLFEYEIVDGVAKVDYYIQSNLFEFLQVLKGFCEVNGFDWNNIELLGILHYINISTLYNDFRGGRYGEFLFLLGKYLLTQHLKYN</sequence>
<dbReference type="AlphaFoldDB" id="A0A0F8Y2W9"/>
<feature type="non-terminal residue" evidence="2">
    <location>
        <position position="1"/>
    </location>
</feature>
<gene>
    <name evidence="2" type="ORF">LCGC14_3144200</name>
</gene>
<dbReference type="Pfam" id="PF01636">
    <property type="entry name" value="APH"/>
    <property type="match status" value="1"/>
</dbReference>
<dbReference type="EMBL" id="LAZR01069016">
    <property type="protein sequence ID" value="KKK48529.1"/>
    <property type="molecule type" value="Genomic_DNA"/>
</dbReference>
<accession>A0A0F8Y2W9</accession>
<dbReference type="InterPro" id="IPR011009">
    <property type="entry name" value="Kinase-like_dom_sf"/>
</dbReference>
<comment type="caution">
    <text evidence="2">The sequence shown here is derived from an EMBL/GenBank/DDBJ whole genome shotgun (WGS) entry which is preliminary data.</text>
</comment>
<protein>
    <recommendedName>
        <fullName evidence="1">Aminoglycoside phosphotransferase domain-containing protein</fullName>
    </recommendedName>
</protein>
<reference evidence="2" key="1">
    <citation type="journal article" date="2015" name="Nature">
        <title>Complex archaea that bridge the gap between prokaryotes and eukaryotes.</title>
        <authorList>
            <person name="Spang A."/>
            <person name="Saw J.H."/>
            <person name="Jorgensen S.L."/>
            <person name="Zaremba-Niedzwiedzka K."/>
            <person name="Martijn J."/>
            <person name="Lind A.E."/>
            <person name="van Eijk R."/>
            <person name="Schleper C."/>
            <person name="Guy L."/>
            <person name="Ettema T.J."/>
        </authorList>
    </citation>
    <scope>NUCLEOTIDE SEQUENCE</scope>
</reference>
<evidence type="ECO:0000259" key="1">
    <source>
        <dbReference type="Pfam" id="PF01636"/>
    </source>
</evidence>
<dbReference type="InterPro" id="IPR002575">
    <property type="entry name" value="Aminoglycoside_PTrfase"/>
</dbReference>
<name>A0A0F8Y2W9_9ZZZZ</name>
<organism evidence="2">
    <name type="scientific">marine sediment metagenome</name>
    <dbReference type="NCBI Taxonomy" id="412755"/>
    <lineage>
        <taxon>unclassified sequences</taxon>
        <taxon>metagenomes</taxon>
        <taxon>ecological metagenomes</taxon>
    </lineage>
</organism>
<proteinExistence type="predicted"/>
<dbReference type="SUPFAM" id="SSF56112">
    <property type="entry name" value="Protein kinase-like (PK-like)"/>
    <property type="match status" value="1"/>
</dbReference>